<protein>
    <submittedName>
        <fullName evidence="2">IS200/IS605 family transposase</fullName>
    </submittedName>
</protein>
<name>A0ABS3APK8_9BACT</name>
<evidence type="ECO:0000313" key="2">
    <source>
        <dbReference type="EMBL" id="MBN4066596.1"/>
    </source>
</evidence>
<dbReference type="Gene3D" id="3.30.70.1290">
    <property type="entry name" value="Transposase IS200-like"/>
    <property type="match status" value="1"/>
</dbReference>
<proteinExistence type="predicted"/>
<comment type="caution">
    <text evidence="2">The sequence shown here is derived from an EMBL/GenBank/DDBJ whole genome shotgun (WGS) entry which is preliminary data.</text>
</comment>
<keyword evidence="3" id="KW-1185">Reference proteome</keyword>
<organism evidence="2 3">
    <name type="scientific">Simkania negevensis</name>
    <dbReference type="NCBI Taxonomy" id="83561"/>
    <lineage>
        <taxon>Bacteria</taxon>
        <taxon>Pseudomonadati</taxon>
        <taxon>Chlamydiota</taxon>
        <taxon>Chlamydiia</taxon>
        <taxon>Parachlamydiales</taxon>
        <taxon>Simkaniaceae</taxon>
        <taxon>Simkania</taxon>
    </lineage>
</organism>
<accession>A0ABS3APK8</accession>
<evidence type="ECO:0000313" key="3">
    <source>
        <dbReference type="Proteomes" id="UP000722121"/>
    </source>
</evidence>
<dbReference type="Pfam" id="PF01797">
    <property type="entry name" value="Y1_Tnp"/>
    <property type="match status" value="1"/>
</dbReference>
<dbReference type="PANTHER" id="PTHR33360:SF2">
    <property type="entry name" value="TRANSPOSASE FOR INSERTION SEQUENCE ELEMENT IS200"/>
    <property type="match status" value="1"/>
</dbReference>
<dbReference type="InterPro" id="IPR036515">
    <property type="entry name" value="Transposase_17_sf"/>
</dbReference>
<feature type="domain" description="Transposase IS200-like" evidence="1">
    <location>
        <begin position="5"/>
        <end position="119"/>
    </location>
</feature>
<gene>
    <name evidence="2" type="primary">tnpA</name>
    <name evidence="2" type="ORF">JYU14_00745</name>
</gene>
<dbReference type="PANTHER" id="PTHR33360">
    <property type="entry name" value="TRANSPOSASE FOR INSERTION SEQUENCE ELEMENT IS200"/>
    <property type="match status" value="1"/>
</dbReference>
<dbReference type="InterPro" id="IPR002686">
    <property type="entry name" value="Transposase_17"/>
</dbReference>
<dbReference type="NCBIfam" id="NF033573">
    <property type="entry name" value="transpos_IS200"/>
    <property type="match status" value="1"/>
</dbReference>
<reference evidence="2 3" key="1">
    <citation type="submission" date="2021-02" db="EMBL/GenBank/DDBJ databases">
        <title>Activity-based single-cell genomes from oceanic crustal fluid captures similar information to metagenomic and metatranscriptomic surveys with orders of magnitude less sampling.</title>
        <authorList>
            <person name="D'Angelo T.S."/>
            <person name="Orcutt B.N."/>
        </authorList>
    </citation>
    <scope>NUCLEOTIDE SEQUENCE [LARGE SCALE GENOMIC DNA]</scope>
    <source>
        <strain evidence="2">AH-315-G07</strain>
    </source>
</reference>
<evidence type="ECO:0000259" key="1">
    <source>
        <dbReference type="SMART" id="SM01321"/>
    </source>
</evidence>
<dbReference type="SUPFAM" id="SSF143422">
    <property type="entry name" value="Transposase IS200-like"/>
    <property type="match status" value="1"/>
</dbReference>
<dbReference type="Proteomes" id="UP000722121">
    <property type="component" value="Unassembled WGS sequence"/>
</dbReference>
<dbReference type="SMART" id="SM01321">
    <property type="entry name" value="Y1_Tnp"/>
    <property type="match status" value="1"/>
</dbReference>
<dbReference type="EMBL" id="JAFITR010000009">
    <property type="protein sequence ID" value="MBN4066596.1"/>
    <property type="molecule type" value="Genomic_DNA"/>
</dbReference>
<sequence>MAQSLSAILIHVIFSTKQRQRFIQPDVLPDLHRYMVGIARSHKAYVHEIGGIEDHVHLLISLPRTLSISKLVEDVKKSSSKWIKTKGGIYQDFAWQSGYGALSIGQSGMDGLKNYIQNQREHHQKVSFQDEYRLLLKKYGVAFDEKYVWD</sequence>